<feature type="transmembrane region" description="Helical" evidence="1">
    <location>
        <begin position="157"/>
        <end position="175"/>
    </location>
</feature>
<protein>
    <submittedName>
        <fullName evidence="2">DUF2142 domain-containing protein</fullName>
    </submittedName>
</protein>
<keyword evidence="1" id="KW-1133">Transmembrane helix</keyword>
<keyword evidence="1" id="KW-0812">Transmembrane</keyword>
<feature type="transmembrane region" description="Helical" evidence="1">
    <location>
        <begin position="132"/>
        <end position="150"/>
    </location>
</feature>
<keyword evidence="3" id="KW-1185">Reference proteome</keyword>
<feature type="transmembrane region" description="Helical" evidence="1">
    <location>
        <begin position="366"/>
        <end position="388"/>
    </location>
</feature>
<proteinExistence type="predicted"/>
<feature type="transmembrane region" description="Helical" evidence="1">
    <location>
        <begin position="400"/>
        <end position="418"/>
    </location>
</feature>
<gene>
    <name evidence="2" type="ORF">F6S87_07815</name>
</gene>
<organism evidence="2 3">
    <name type="scientific">Bifidobacterium choloepi</name>
    <dbReference type="NCBI Taxonomy" id="2614131"/>
    <lineage>
        <taxon>Bacteria</taxon>
        <taxon>Bacillati</taxon>
        <taxon>Actinomycetota</taxon>
        <taxon>Actinomycetes</taxon>
        <taxon>Bifidobacteriales</taxon>
        <taxon>Bifidobacteriaceae</taxon>
        <taxon>Bifidobacterium</taxon>
    </lineage>
</organism>
<accession>A0A6I5N1Z3</accession>
<feature type="transmembrane region" description="Helical" evidence="1">
    <location>
        <begin position="334"/>
        <end position="354"/>
    </location>
</feature>
<feature type="transmembrane region" description="Helical" evidence="1">
    <location>
        <begin position="425"/>
        <end position="446"/>
    </location>
</feature>
<keyword evidence="1" id="KW-0472">Membrane</keyword>
<comment type="caution">
    <text evidence="2">The sequence shown here is derived from an EMBL/GenBank/DDBJ whole genome shotgun (WGS) entry which is preliminary data.</text>
</comment>
<name>A0A6I5N1Z3_9BIFI</name>
<dbReference type="InterPro" id="IPR018674">
    <property type="entry name" value="DUF2142_membrane"/>
</dbReference>
<evidence type="ECO:0000313" key="2">
    <source>
        <dbReference type="EMBL" id="NEG70496.1"/>
    </source>
</evidence>
<feature type="transmembrane region" description="Helical" evidence="1">
    <location>
        <begin position="41"/>
        <end position="61"/>
    </location>
</feature>
<feature type="transmembrane region" description="Helical" evidence="1">
    <location>
        <begin position="209"/>
        <end position="232"/>
    </location>
</feature>
<dbReference type="Proteomes" id="UP000469292">
    <property type="component" value="Unassembled WGS sequence"/>
</dbReference>
<dbReference type="EMBL" id="VYSG01000004">
    <property type="protein sequence ID" value="NEG70496.1"/>
    <property type="molecule type" value="Genomic_DNA"/>
</dbReference>
<dbReference type="RefSeq" id="WP_163228102.1">
    <property type="nucleotide sequence ID" value="NZ_VYSG01000004.1"/>
</dbReference>
<sequence length="447" mass="47878">MVRARHASGIEEIEDGERISGMSSDNTPAVESCQQFPFRNFWTVPAFYFLLTVAAGVPIVLGDTNADGYNDAGAHWNRVLMLLAGHVLPQVDPDNGSQVGYATGGGFVALNNTAVNSPFLYWPSLLSGGNRTLAALLTLLTSAAVVALAIRLAGRFQLLMAAAALVPMTFLSFVYPTADAVTVSVSFLFIGLILYLLQRPGLRPVDWVALCVVAVMLGQLKVTCVLLVALVLLLAGKLDGWKKLWLAVPAVFAVASCGLWNRLVSGFAPAPGRVSAADYTALKSYCLSHPLAVVRSLLATMFMPLNDSTETIDGVKVNIQRNVQLFTGSEGTPLGSVVMVPVLLAVVLLAVYSVSLARVRSTVSQVVMALIVVGFFAATVVAMLASWTGSVGGYAEGMQSRYFIPVLPLFFLLLPRFFRCDRPRFLLACCAALIAWSYIGLVVAHLW</sequence>
<dbReference type="AlphaFoldDB" id="A0A6I5N1Z3"/>
<reference evidence="2 3" key="1">
    <citation type="submission" date="2019-09" db="EMBL/GenBank/DDBJ databases">
        <title>Phylogenetic characterization of a novel taxon of the genus Bifidobacterium: Bifidobacterium choloepi sp. nov.</title>
        <authorList>
            <person name="Modesto M."/>
            <person name="Satti M."/>
        </authorList>
    </citation>
    <scope>NUCLEOTIDE SEQUENCE [LARGE SCALE GENOMIC DNA]</scope>
    <source>
        <strain evidence="2 3">BRDM6</strain>
    </source>
</reference>
<evidence type="ECO:0000256" key="1">
    <source>
        <dbReference type="SAM" id="Phobius"/>
    </source>
</evidence>
<feature type="transmembrane region" description="Helical" evidence="1">
    <location>
        <begin position="181"/>
        <end position="197"/>
    </location>
</feature>
<dbReference type="Pfam" id="PF09913">
    <property type="entry name" value="DUF2142"/>
    <property type="match status" value="1"/>
</dbReference>
<evidence type="ECO:0000313" key="3">
    <source>
        <dbReference type="Proteomes" id="UP000469292"/>
    </source>
</evidence>